<protein>
    <submittedName>
        <fullName evidence="1">Uncharacterized protein</fullName>
    </submittedName>
</protein>
<organism evidence="1 2">
    <name type="scientific">Candidatus Giovannonibacteria bacterium GW2011_GWA2_45_21</name>
    <dbReference type="NCBI Taxonomy" id="1618649"/>
    <lineage>
        <taxon>Bacteria</taxon>
        <taxon>Candidatus Giovannoniibacteriota</taxon>
    </lineage>
</organism>
<dbReference type="Proteomes" id="UP000034696">
    <property type="component" value="Unassembled WGS sequence"/>
</dbReference>
<gene>
    <name evidence="1" type="ORF">UX06_C0013G0009</name>
</gene>
<evidence type="ECO:0000313" key="1">
    <source>
        <dbReference type="EMBL" id="KKU04606.1"/>
    </source>
</evidence>
<proteinExistence type="predicted"/>
<accession>A0A0G1M8M9</accession>
<dbReference type="AlphaFoldDB" id="A0A0G1M8M9"/>
<name>A0A0G1M8M9_9BACT</name>
<sequence>MANPLKTLQESVIKNFENGAKGSVVPTFHVGVDSFFAGTKGDLPAEKMVLLKGDLAKIAKAMAEGMELTVGTVTVSVPVHATGYSSLFGVPVEKDAAGTLLGGLLQLMEQCEMALLLGCGFGKFSASSEAIKRAHDQLRARPETIHIPFLGKTMEFQIFSFDSNNNPKHGLLVDGMWSPYRALGIVRAVDRSIILAFQAKMDYGSGRWDLERFDVSFLTELAEKSSLFADAYLKVVGNAFNPTVINEIDSDTIAALKASPFFQQILNRVCSRWIH</sequence>
<reference evidence="1 2" key="1">
    <citation type="journal article" date="2015" name="Nature">
        <title>rRNA introns, odd ribosomes, and small enigmatic genomes across a large radiation of phyla.</title>
        <authorList>
            <person name="Brown C.T."/>
            <person name="Hug L.A."/>
            <person name="Thomas B.C."/>
            <person name="Sharon I."/>
            <person name="Castelle C.J."/>
            <person name="Singh A."/>
            <person name="Wilkins M.J."/>
            <person name="Williams K.H."/>
            <person name="Banfield J.F."/>
        </authorList>
    </citation>
    <scope>NUCLEOTIDE SEQUENCE [LARGE SCALE GENOMIC DNA]</scope>
</reference>
<dbReference type="EMBL" id="LCKT01000013">
    <property type="protein sequence ID" value="KKU04606.1"/>
    <property type="molecule type" value="Genomic_DNA"/>
</dbReference>
<evidence type="ECO:0000313" key="2">
    <source>
        <dbReference type="Proteomes" id="UP000034696"/>
    </source>
</evidence>
<comment type="caution">
    <text evidence="1">The sequence shown here is derived from an EMBL/GenBank/DDBJ whole genome shotgun (WGS) entry which is preliminary data.</text>
</comment>